<proteinExistence type="predicted"/>
<dbReference type="Gene3D" id="1.25.40.10">
    <property type="entry name" value="Tetratricopeptide repeat domain"/>
    <property type="match status" value="1"/>
</dbReference>
<accession>S8ENP4</accession>
<dbReference type="InterPro" id="IPR011990">
    <property type="entry name" value="TPR-like_helical_dom_sf"/>
</dbReference>
<feature type="non-terminal residue" evidence="1">
    <location>
        <position position="1"/>
    </location>
</feature>
<dbReference type="STRING" id="743788.S8ENP4"/>
<organism evidence="1 2">
    <name type="scientific">Fomitopsis schrenkii</name>
    <name type="common">Brown rot fungus</name>
    <dbReference type="NCBI Taxonomy" id="2126942"/>
    <lineage>
        <taxon>Eukaryota</taxon>
        <taxon>Fungi</taxon>
        <taxon>Dikarya</taxon>
        <taxon>Basidiomycota</taxon>
        <taxon>Agaricomycotina</taxon>
        <taxon>Agaricomycetes</taxon>
        <taxon>Polyporales</taxon>
        <taxon>Fomitopsis</taxon>
    </lineage>
</organism>
<evidence type="ECO:0000313" key="2">
    <source>
        <dbReference type="Proteomes" id="UP000015241"/>
    </source>
</evidence>
<evidence type="ECO:0000313" key="1">
    <source>
        <dbReference type="EMBL" id="EPT05738.1"/>
    </source>
</evidence>
<keyword evidence="2" id="KW-1185">Reference proteome</keyword>
<name>S8ENP4_FOMSC</name>
<protein>
    <submittedName>
        <fullName evidence="1">Uncharacterized protein</fullName>
    </submittedName>
</protein>
<dbReference type="EMBL" id="KE504123">
    <property type="protein sequence ID" value="EPT05738.1"/>
    <property type="molecule type" value="Genomic_DNA"/>
</dbReference>
<dbReference type="Proteomes" id="UP000015241">
    <property type="component" value="Unassembled WGS sequence"/>
</dbReference>
<dbReference type="AlphaFoldDB" id="S8ENP4"/>
<dbReference type="InParanoid" id="S8ENP4"/>
<sequence length="82" mass="8969">RVPSHPERSISSSNLAITPRPLFEQLGDRGDLDSAITLHREALELRPAGHPDRSSSLNNLATALHTRFLTSFLLATQSVACH</sequence>
<gene>
    <name evidence="1" type="ORF">FOMPIDRAFT_1111310</name>
</gene>
<dbReference type="OrthoDB" id="2801055at2759"/>
<reference evidence="1 2" key="1">
    <citation type="journal article" date="2012" name="Science">
        <title>The Paleozoic origin of enzymatic lignin decomposition reconstructed from 31 fungal genomes.</title>
        <authorList>
            <person name="Floudas D."/>
            <person name="Binder M."/>
            <person name="Riley R."/>
            <person name="Barry K."/>
            <person name="Blanchette R.A."/>
            <person name="Henrissat B."/>
            <person name="Martinez A.T."/>
            <person name="Otillar R."/>
            <person name="Spatafora J.W."/>
            <person name="Yadav J.S."/>
            <person name="Aerts A."/>
            <person name="Benoit I."/>
            <person name="Boyd A."/>
            <person name="Carlson A."/>
            <person name="Copeland A."/>
            <person name="Coutinho P.M."/>
            <person name="de Vries R.P."/>
            <person name="Ferreira P."/>
            <person name="Findley K."/>
            <person name="Foster B."/>
            <person name="Gaskell J."/>
            <person name="Glotzer D."/>
            <person name="Gorecki P."/>
            <person name="Heitman J."/>
            <person name="Hesse C."/>
            <person name="Hori C."/>
            <person name="Igarashi K."/>
            <person name="Jurgens J.A."/>
            <person name="Kallen N."/>
            <person name="Kersten P."/>
            <person name="Kohler A."/>
            <person name="Kuees U."/>
            <person name="Kumar T.K.A."/>
            <person name="Kuo A."/>
            <person name="LaButti K."/>
            <person name="Larrondo L.F."/>
            <person name="Lindquist E."/>
            <person name="Ling A."/>
            <person name="Lombard V."/>
            <person name="Lucas S."/>
            <person name="Lundell T."/>
            <person name="Martin R."/>
            <person name="McLaughlin D.J."/>
            <person name="Morgenstern I."/>
            <person name="Morin E."/>
            <person name="Murat C."/>
            <person name="Nagy L.G."/>
            <person name="Nolan M."/>
            <person name="Ohm R.A."/>
            <person name="Patyshakuliyeva A."/>
            <person name="Rokas A."/>
            <person name="Ruiz-Duenas F.J."/>
            <person name="Sabat G."/>
            <person name="Salamov A."/>
            <person name="Samejima M."/>
            <person name="Schmutz J."/>
            <person name="Slot J.C."/>
            <person name="St John F."/>
            <person name="Stenlid J."/>
            <person name="Sun H."/>
            <person name="Sun S."/>
            <person name="Syed K."/>
            <person name="Tsang A."/>
            <person name="Wiebenga A."/>
            <person name="Young D."/>
            <person name="Pisabarro A."/>
            <person name="Eastwood D.C."/>
            <person name="Martin F."/>
            <person name="Cullen D."/>
            <person name="Grigoriev I.V."/>
            <person name="Hibbett D.S."/>
        </authorList>
    </citation>
    <scope>NUCLEOTIDE SEQUENCE</scope>
    <source>
        <strain evidence="2">FP-58527</strain>
    </source>
</reference>
<dbReference type="HOGENOM" id="CLU_2564602_0_0_1"/>